<accession>A0A4D6LY57</accession>
<name>A0A4D6LY57_VIGUN</name>
<dbReference type="Proteomes" id="UP000501690">
    <property type="component" value="Linkage Group LG5"/>
</dbReference>
<dbReference type="EMBL" id="CP039349">
    <property type="protein sequence ID" value="QCD93627.1"/>
    <property type="molecule type" value="Genomic_DNA"/>
</dbReference>
<keyword evidence="2" id="KW-1185">Reference proteome</keyword>
<evidence type="ECO:0000313" key="2">
    <source>
        <dbReference type="Proteomes" id="UP000501690"/>
    </source>
</evidence>
<proteinExistence type="predicted"/>
<reference evidence="1 2" key="1">
    <citation type="submission" date="2019-04" db="EMBL/GenBank/DDBJ databases">
        <title>An improved genome assembly and genetic linkage map for asparagus bean, Vigna unguiculata ssp. sesquipedialis.</title>
        <authorList>
            <person name="Xia Q."/>
            <person name="Zhang R."/>
            <person name="Dong Y."/>
        </authorList>
    </citation>
    <scope>NUCLEOTIDE SEQUENCE [LARGE SCALE GENOMIC DNA]</scope>
    <source>
        <tissue evidence="1">Leaf</tissue>
    </source>
</reference>
<dbReference type="AlphaFoldDB" id="A0A4D6LY57"/>
<organism evidence="1 2">
    <name type="scientific">Vigna unguiculata</name>
    <name type="common">Cowpea</name>
    <dbReference type="NCBI Taxonomy" id="3917"/>
    <lineage>
        <taxon>Eukaryota</taxon>
        <taxon>Viridiplantae</taxon>
        <taxon>Streptophyta</taxon>
        <taxon>Embryophyta</taxon>
        <taxon>Tracheophyta</taxon>
        <taxon>Spermatophyta</taxon>
        <taxon>Magnoliopsida</taxon>
        <taxon>eudicotyledons</taxon>
        <taxon>Gunneridae</taxon>
        <taxon>Pentapetalae</taxon>
        <taxon>rosids</taxon>
        <taxon>fabids</taxon>
        <taxon>Fabales</taxon>
        <taxon>Fabaceae</taxon>
        <taxon>Papilionoideae</taxon>
        <taxon>50 kb inversion clade</taxon>
        <taxon>NPAAA clade</taxon>
        <taxon>indigoferoid/millettioid clade</taxon>
        <taxon>Phaseoleae</taxon>
        <taxon>Vigna</taxon>
    </lineage>
</organism>
<sequence length="121" mass="13646">MEREELLVADKEVMDAMMLFSDKMSTKGLVRVYNSVHPIIDIEGHMAQMGKKNLTLLQTLRKEKTARAKAVGNTKVPNLQESLVDVHVHRGTKRKAELPARPEKGKDVKKVRVTFVRVGVV</sequence>
<protein>
    <submittedName>
        <fullName evidence="1">Uncharacterized protein</fullName>
    </submittedName>
</protein>
<evidence type="ECO:0000313" key="1">
    <source>
        <dbReference type="EMBL" id="QCD93627.1"/>
    </source>
</evidence>
<gene>
    <name evidence="1" type="ORF">DEO72_LG5g1703</name>
</gene>